<comment type="caution">
    <text evidence="1">The sequence shown here is derived from an EMBL/GenBank/DDBJ whole genome shotgun (WGS) entry which is preliminary data.</text>
</comment>
<dbReference type="AlphaFoldDB" id="A0A068SCB3"/>
<dbReference type="VEuPathDB" id="FungiDB:LCOR_10404.1"/>
<keyword evidence="2" id="KW-1185">Reference proteome</keyword>
<evidence type="ECO:0000313" key="2">
    <source>
        <dbReference type="Proteomes" id="UP000027586"/>
    </source>
</evidence>
<sequence>MGNIGAHGAYTLFMLLSIRRLSHIQGFHNEPWGLYENEIAQRGRKGRVWKFQVRGGQSRGTGAPTVFSPTFGLARIQNVHNEACGF</sequence>
<reference evidence="1" key="1">
    <citation type="submission" date="2013-08" db="EMBL/GenBank/DDBJ databases">
        <title>Gene expansion shapes genome architecture in the human pathogen Lichtheimia corymbifera: an evolutionary genomics analysis in the ancient terrestrial Mucorales (Mucoromycotina).</title>
        <authorList>
            <person name="Schwartze V.U."/>
            <person name="Winter S."/>
            <person name="Shelest E."/>
            <person name="Marcet-Houben M."/>
            <person name="Horn F."/>
            <person name="Wehner S."/>
            <person name="Hoffmann K."/>
            <person name="Riege K."/>
            <person name="Sammeth M."/>
            <person name="Nowrousian M."/>
            <person name="Valiante V."/>
            <person name="Linde J."/>
            <person name="Jacobsen I.D."/>
            <person name="Marz M."/>
            <person name="Brakhage A.A."/>
            <person name="Gabaldon T."/>
            <person name="Bocker S."/>
            <person name="Voigt K."/>
        </authorList>
    </citation>
    <scope>NUCLEOTIDE SEQUENCE [LARGE SCALE GENOMIC DNA]</scope>
    <source>
        <strain evidence="1">FSU 9682</strain>
    </source>
</reference>
<accession>A0A068SCB3</accession>
<name>A0A068SCB3_9FUNG</name>
<protein>
    <submittedName>
        <fullName evidence="1">Uncharacterized protein</fullName>
    </submittedName>
</protein>
<organism evidence="1 2">
    <name type="scientific">Lichtheimia corymbifera JMRC:FSU:9682</name>
    <dbReference type="NCBI Taxonomy" id="1263082"/>
    <lineage>
        <taxon>Eukaryota</taxon>
        <taxon>Fungi</taxon>
        <taxon>Fungi incertae sedis</taxon>
        <taxon>Mucoromycota</taxon>
        <taxon>Mucoromycotina</taxon>
        <taxon>Mucoromycetes</taxon>
        <taxon>Mucorales</taxon>
        <taxon>Lichtheimiaceae</taxon>
        <taxon>Lichtheimia</taxon>
    </lineage>
</organism>
<dbReference type="EMBL" id="CBTN010000072">
    <property type="protein sequence ID" value="CDH59595.1"/>
    <property type="molecule type" value="Genomic_DNA"/>
</dbReference>
<evidence type="ECO:0000313" key="1">
    <source>
        <dbReference type="EMBL" id="CDH59595.1"/>
    </source>
</evidence>
<dbReference type="Proteomes" id="UP000027586">
    <property type="component" value="Unassembled WGS sequence"/>
</dbReference>
<gene>
    <name evidence="1" type="ORF">LCOR_10404.1</name>
</gene>
<proteinExistence type="predicted"/>